<protein>
    <recommendedName>
        <fullName evidence="3">Glycosyltransferase RgtA/B/C/D-like domain-containing protein</fullName>
    </recommendedName>
</protein>
<evidence type="ECO:0000256" key="1">
    <source>
        <dbReference type="SAM" id="Phobius"/>
    </source>
</evidence>
<proteinExistence type="predicted"/>
<evidence type="ECO:0008006" key="3">
    <source>
        <dbReference type="Google" id="ProtNLM"/>
    </source>
</evidence>
<name>A0AAU7CPS2_9BACT</name>
<accession>A0AAU7CPS2</accession>
<feature type="transmembrane region" description="Helical" evidence="1">
    <location>
        <begin position="319"/>
        <end position="341"/>
    </location>
</feature>
<feature type="transmembrane region" description="Helical" evidence="1">
    <location>
        <begin position="279"/>
        <end position="312"/>
    </location>
</feature>
<organism evidence="2">
    <name type="scientific">Singulisphaera sp. Ch08</name>
    <dbReference type="NCBI Taxonomy" id="3120278"/>
    <lineage>
        <taxon>Bacteria</taxon>
        <taxon>Pseudomonadati</taxon>
        <taxon>Planctomycetota</taxon>
        <taxon>Planctomycetia</taxon>
        <taxon>Isosphaerales</taxon>
        <taxon>Isosphaeraceae</taxon>
        <taxon>Singulisphaera</taxon>
    </lineage>
</organism>
<keyword evidence="1" id="KW-0472">Membrane</keyword>
<dbReference type="AlphaFoldDB" id="A0AAU7CPS2"/>
<sequence length="395" mass="45128">MRTAEFEDGMEANPVRSQVRQFVALIVITVATAQALGLALKSPTQLGANDISRWSTVWSLLERGTYAIDDCPWQDKTQDKVLKADKLAKPGPTSSWLNRVEYSLAPRSWKVGESTDHFYSSKPPLLPTMMAGLLYPVRHALGVPLDKVVEQKREPRWVEKEVEGPPRRTEHVLETPTESVKWPVYIFYFKPLIVLFNVVPLWIFLVLYARLLDRYAPNDWAWFFCLFGAAWGSLLFAFDQTLNNHTIAASSAFFTIYALIRIWETETDAVEEEAEQPSAIWFALAGFFGAFTACNELPAALFGIALFLMLLVRYPKRTLYVFVPAALIPCIAFLATQYIAFGQFKPVYEEFGTKSYQYEGSYWNSPLEMDWFNTHPEPYSVYLLHMTFGHHGVSR</sequence>
<gene>
    <name evidence="2" type="ORF">V5E97_15625</name>
</gene>
<keyword evidence="1" id="KW-0812">Transmembrane</keyword>
<feature type="transmembrane region" description="Helical" evidence="1">
    <location>
        <begin position="187"/>
        <end position="208"/>
    </location>
</feature>
<keyword evidence="1" id="KW-1133">Transmembrane helix</keyword>
<dbReference type="RefSeq" id="WP_406700251.1">
    <property type="nucleotide sequence ID" value="NZ_CP155447.1"/>
</dbReference>
<feature type="transmembrane region" description="Helical" evidence="1">
    <location>
        <begin position="220"/>
        <end position="238"/>
    </location>
</feature>
<dbReference type="EMBL" id="CP155447">
    <property type="protein sequence ID" value="XBH07414.1"/>
    <property type="molecule type" value="Genomic_DNA"/>
</dbReference>
<feature type="transmembrane region" description="Helical" evidence="1">
    <location>
        <begin position="245"/>
        <end position="263"/>
    </location>
</feature>
<evidence type="ECO:0000313" key="2">
    <source>
        <dbReference type="EMBL" id="XBH07414.1"/>
    </source>
</evidence>
<reference evidence="2" key="1">
    <citation type="submission" date="2024-05" db="EMBL/GenBank/DDBJ databases">
        <title>Planctomycetes of the genus Singulisphaera possess chitinolytic capabilities.</title>
        <authorList>
            <person name="Ivanova A."/>
        </authorList>
    </citation>
    <scope>NUCLEOTIDE SEQUENCE</scope>
    <source>
        <strain evidence="2">Ch08T</strain>
    </source>
</reference>